<evidence type="ECO:0000259" key="4">
    <source>
        <dbReference type="PROSITE" id="PS50850"/>
    </source>
</evidence>
<dbReference type="EMBL" id="NCKV01003087">
    <property type="protein sequence ID" value="RWS26080.1"/>
    <property type="molecule type" value="Genomic_DNA"/>
</dbReference>
<dbReference type="InterPro" id="IPR050327">
    <property type="entry name" value="Proton-linked_MCT"/>
</dbReference>
<dbReference type="PROSITE" id="PS50850">
    <property type="entry name" value="MFS"/>
    <property type="match status" value="1"/>
</dbReference>
<dbReference type="Pfam" id="PF07690">
    <property type="entry name" value="MFS_1"/>
    <property type="match status" value="1"/>
</dbReference>
<feature type="transmembrane region" description="Helical" evidence="3">
    <location>
        <begin position="331"/>
        <end position="349"/>
    </location>
</feature>
<dbReference type="Proteomes" id="UP000288716">
    <property type="component" value="Unassembled WGS sequence"/>
</dbReference>
<evidence type="ECO:0000256" key="3">
    <source>
        <dbReference type="SAM" id="Phobius"/>
    </source>
</evidence>
<feature type="transmembrane region" description="Helical" evidence="3">
    <location>
        <begin position="358"/>
        <end position="378"/>
    </location>
</feature>
<dbReference type="CDD" id="cd17352">
    <property type="entry name" value="MFS_MCT_SLC16"/>
    <property type="match status" value="1"/>
</dbReference>
<feature type="transmembrane region" description="Helical" evidence="3">
    <location>
        <begin position="291"/>
        <end position="311"/>
    </location>
</feature>
<feature type="domain" description="Major facilitator superfamily (MFS) profile" evidence="4">
    <location>
        <begin position="13"/>
        <end position="488"/>
    </location>
</feature>
<dbReference type="OrthoDB" id="6509908at2759"/>
<feature type="transmembrane region" description="Helical" evidence="3">
    <location>
        <begin position="82"/>
        <end position="107"/>
    </location>
</feature>
<feature type="transmembrane region" description="Helical" evidence="3">
    <location>
        <begin position="152"/>
        <end position="171"/>
    </location>
</feature>
<dbReference type="GO" id="GO:0008028">
    <property type="term" value="F:monocarboxylic acid transmembrane transporter activity"/>
    <property type="evidence" value="ECO:0007669"/>
    <property type="project" value="TreeGrafter"/>
</dbReference>
<comment type="subcellular location">
    <subcellularLocation>
        <location evidence="1">Membrane</location>
        <topology evidence="1">Multi-pass membrane protein</topology>
    </subcellularLocation>
</comment>
<feature type="transmembrane region" description="Helical" evidence="3">
    <location>
        <begin position="183"/>
        <end position="202"/>
    </location>
</feature>
<feature type="compositionally biased region" description="Polar residues" evidence="2">
    <location>
        <begin position="496"/>
        <end position="522"/>
    </location>
</feature>
<comment type="caution">
    <text evidence="5">The sequence shown here is derived from an EMBL/GenBank/DDBJ whole genome shotgun (WGS) entry which is preliminary data.</text>
</comment>
<feature type="transmembrane region" description="Helical" evidence="3">
    <location>
        <begin position="466"/>
        <end position="486"/>
    </location>
</feature>
<evidence type="ECO:0000256" key="1">
    <source>
        <dbReference type="ARBA" id="ARBA00004141"/>
    </source>
</evidence>
<keyword evidence="3" id="KW-1133">Transmembrane helix</keyword>
<evidence type="ECO:0000256" key="2">
    <source>
        <dbReference type="SAM" id="MobiDB-lite"/>
    </source>
</evidence>
<dbReference type="PANTHER" id="PTHR11360:SF284">
    <property type="entry name" value="EG:103B4.3 PROTEIN-RELATED"/>
    <property type="match status" value="1"/>
</dbReference>
<dbReference type="AlphaFoldDB" id="A0A443SEY5"/>
<feature type="transmembrane region" description="Helical" evidence="3">
    <location>
        <begin position="384"/>
        <end position="406"/>
    </location>
</feature>
<feature type="transmembrane region" description="Helical" evidence="3">
    <location>
        <begin position="12"/>
        <end position="41"/>
    </location>
</feature>
<gene>
    <name evidence="5" type="ORF">B4U80_11301</name>
</gene>
<keyword evidence="3" id="KW-0812">Transmembrane</keyword>
<dbReference type="PANTHER" id="PTHR11360">
    <property type="entry name" value="MONOCARBOXYLATE TRANSPORTER"/>
    <property type="match status" value="1"/>
</dbReference>
<keyword evidence="3" id="KW-0472">Membrane</keyword>
<dbReference type="STRING" id="299467.A0A443SEY5"/>
<dbReference type="GO" id="GO:0016020">
    <property type="term" value="C:membrane"/>
    <property type="evidence" value="ECO:0007669"/>
    <property type="project" value="UniProtKB-SubCell"/>
</dbReference>
<dbReference type="InterPro" id="IPR011701">
    <property type="entry name" value="MFS"/>
</dbReference>
<sequence length="522" mass="57452">MGVKRKVPDGGWGWVVVFGAFTIHAINDGIIYTTAILYMSWIDHYRASVFITTLVISLMAGAALFVGPIAAAFIAVYGCRKVALFGAIISTVGLTITAYAPSIYFLFFSFGLLTGNNATIGHRTNSGCGFGFLYISAVVVITEYFETRLSLAIGLSGCGTSVGIIIFAFLIENLNEHFKWQTTVVILSAISVLDVLCAMTFIPINTSVHSLEDITTSLEKISSPEKSESESRKHTTQTDEHIEDANQDATQKVNSEQSNENKEEVEESRFQVFKDSMKTMFGTKLLLNPRFLIFAVTTFIVSLGLLAPQIFLKVRALQLNGVKETKDTNGLLTIIGVGSTIGRVFFGYIGDFKWCQRFIIFTVCNISCGIVTVVSIYLNTYLLFALYCLLFGLTSGAFVTLTSVVVTDCFGIHLAANLFGLLALFDGVAFVTGPPFIGKLNIIRCENYRIFNFAGLFESMNHKREFIIAGVLMIIGGLGYFLIPVYDYCKNKTRKSSTTENNNKTEITSLQNSDNLEQTQEP</sequence>
<feature type="region of interest" description="Disordered" evidence="2">
    <location>
        <begin position="494"/>
        <end position="522"/>
    </location>
</feature>
<feature type="transmembrane region" description="Helical" evidence="3">
    <location>
        <begin position="47"/>
        <end position="75"/>
    </location>
</feature>
<evidence type="ECO:0000313" key="6">
    <source>
        <dbReference type="Proteomes" id="UP000288716"/>
    </source>
</evidence>
<evidence type="ECO:0000313" key="5">
    <source>
        <dbReference type="EMBL" id="RWS26080.1"/>
    </source>
</evidence>
<keyword evidence="6" id="KW-1185">Reference proteome</keyword>
<protein>
    <submittedName>
        <fullName evidence="5">Monocarboxylate transporter 12-like protein</fullName>
    </submittedName>
</protein>
<dbReference type="InterPro" id="IPR020846">
    <property type="entry name" value="MFS_dom"/>
</dbReference>
<proteinExistence type="predicted"/>
<dbReference type="VEuPathDB" id="VectorBase:LDEU005960"/>
<dbReference type="SUPFAM" id="SSF103473">
    <property type="entry name" value="MFS general substrate transporter"/>
    <property type="match status" value="1"/>
</dbReference>
<feature type="region of interest" description="Disordered" evidence="2">
    <location>
        <begin position="220"/>
        <end position="267"/>
    </location>
</feature>
<feature type="transmembrane region" description="Helical" evidence="3">
    <location>
        <begin position="418"/>
        <end position="437"/>
    </location>
</feature>
<name>A0A443SEY5_9ACAR</name>
<dbReference type="Gene3D" id="1.20.1250.20">
    <property type="entry name" value="MFS general substrate transporter like domains"/>
    <property type="match status" value="1"/>
</dbReference>
<accession>A0A443SEY5</accession>
<organism evidence="5 6">
    <name type="scientific">Leptotrombidium deliense</name>
    <dbReference type="NCBI Taxonomy" id="299467"/>
    <lineage>
        <taxon>Eukaryota</taxon>
        <taxon>Metazoa</taxon>
        <taxon>Ecdysozoa</taxon>
        <taxon>Arthropoda</taxon>
        <taxon>Chelicerata</taxon>
        <taxon>Arachnida</taxon>
        <taxon>Acari</taxon>
        <taxon>Acariformes</taxon>
        <taxon>Trombidiformes</taxon>
        <taxon>Prostigmata</taxon>
        <taxon>Anystina</taxon>
        <taxon>Parasitengona</taxon>
        <taxon>Trombiculoidea</taxon>
        <taxon>Trombiculidae</taxon>
        <taxon>Leptotrombidium</taxon>
    </lineage>
</organism>
<reference evidence="5 6" key="1">
    <citation type="journal article" date="2018" name="Gigascience">
        <title>Genomes of trombidid mites reveal novel predicted allergens and laterally-transferred genes associated with secondary metabolism.</title>
        <authorList>
            <person name="Dong X."/>
            <person name="Chaisiri K."/>
            <person name="Xia D."/>
            <person name="Armstrong S.D."/>
            <person name="Fang Y."/>
            <person name="Donnelly M.J."/>
            <person name="Kadowaki T."/>
            <person name="McGarry J.W."/>
            <person name="Darby A.C."/>
            <person name="Makepeace B.L."/>
        </authorList>
    </citation>
    <scope>NUCLEOTIDE SEQUENCE [LARGE SCALE GENOMIC DNA]</scope>
    <source>
        <strain evidence="5">UoL-UT</strain>
    </source>
</reference>
<dbReference type="InterPro" id="IPR036259">
    <property type="entry name" value="MFS_trans_sf"/>
</dbReference>
<feature type="compositionally biased region" description="Basic and acidic residues" evidence="2">
    <location>
        <begin position="222"/>
        <end position="244"/>
    </location>
</feature>
<feature type="transmembrane region" description="Helical" evidence="3">
    <location>
        <begin position="127"/>
        <end position="145"/>
    </location>
</feature>